<dbReference type="RefSeq" id="WP_211800135.1">
    <property type="nucleotide sequence ID" value="NZ_JAGSCS010000004.1"/>
</dbReference>
<sequence>MYKVLVLLAKGFEEIEAIAVIDILRRANVKVQICSTDKEYVTGSHGITVKSDVRIEFIDIYNDTYDLIYVPGGQPGVDNLAADDRVLELLKKYHEDGTLLAAICAGPKVLDTAGLLTDKEVTSYPTYKGKLNVKNYVDEIFVRSANVLTGRGPGTAMDMGFHILEAIGLPEEAVRLRQEMQYDFLLEKEK</sequence>
<dbReference type="Pfam" id="PF01965">
    <property type="entry name" value="DJ-1_PfpI"/>
    <property type="match status" value="1"/>
</dbReference>
<dbReference type="GO" id="GO:0005737">
    <property type="term" value="C:cytoplasm"/>
    <property type="evidence" value="ECO:0007669"/>
    <property type="project" value="TreeGrafter"/>
</dbReference>
<dbReference type="CDD" id="cd03135">
    <property type="entry name" value="GATase1_DJ-1"/>
    <property type="match status" value="1"/>
</dbReference>
<dbReference type="PANTHER" id="PTHR48094">
    <property type="entry name" value="PROTEIN/NUCLEIC ACID DEGLYCASE DJ-1-RELATED"/>
    <property type="match status" value="1"/>
</dbReference>
<dbReference type="Proteomes" id="UP000675379">
    <property type="component" value="Unassembled WGS sequence"/>
</dbReference>
<dbReference type="InterPro" id="IPR002818">
    <property type="entry name" value="DJ-1/PfpI"/>
</dbReference>
<protein>
    <submittedName>
        <fullName evidence="2">DJ-1/PfpI family protein</fullName>
    </submittedName>
</protein>
<dbReference type="SUPFAM" id="SSF52317">
    <property type="entry name" value="Class I glutamine amidotransferase-like"/>
    <property type="match status" value="1"/>
</dbReference>
<dbReference type="PANTHER" id="PTHR48094:SF12">
    <property type="entry name" value="PARKINSON DISEASE PROTEIN 7 HOMOLOG"/>
    <property type="match status" value="1"/>
</dbReference>
<accession>A0A941HPR1</accession>
<dbReference type="AlphaFoldDB" id="A0A941HPR1"/>
<reference evidence="2" key="1">
    <citation type="submission" date="2021-04" db="EMBL/GenBank/DDBJ databases">
        <title>Proteiniclasticum sedimins sp. nov., an obligate anaerobic bacterium isolated from anaerobic sludge.</title>
        <authorList>
            <person name="Liu J."/>
        </authorList>
    </citation>
    <scope>NUCLEOTIDE SEQUENCE</scope>
    <source>
        <strain evidence="2">BAD-10</strain>
    </source>
</reference>
<keyword evidence="3" id="KW-1185">Reference proteome</keyword>
<organism evidence="2 3">
    <name type="scientific">Proteiniclasticum sediminis</name>
    <dbReference type="NCBI Taxonomy" id="2804028"/>
    <lineage>
        <taxon>Bacteria</taxon>
        <taxon>Bacillati</taxon>
        <taxon>Bacillota</taxon>
        <taxon>Clostridia</taxon>
        <taxon>Eubacteriales</taxon>
        <taxon>Clostridiaceae</taxon>
        <taxon>Proteiniclasticum</taxon>
    </lineage>
</organism>
<dbReference type="InterPro" id="IPR050325">
    <property type="entry name" value="Prot/Nucl_acid_deglycase"/>
</dbReference>
<dbReference type="InterPro" id="IPR029062">
    <property type="entry name" value="Class_I_gatase-like"/>
</dbReference>
<dbReference type="NCBIfam" id="TIGR01383">
    <property type="entry name" value="not_thiJ"/>
    <property type="match status" value="1"/>
</dbReference>
<comment type="caution">
    <text evidence="2">The sequence shown here is derived from an EMBL/GenBank/DDBJ whole genome shotgun (WGS) entry which is preliminary data.</text>
</comment>
<name>A0A941HPR1_9CLOT</name>
<proteinExistence type="predicted"/>
<gene>
    <name evidence="2" type="ORF">KCG48_04555</name>
</gene>
<evidence type="ECO:0000313" key="3">
    <source>
        <dbReference type="Proteomes" id="UP000675379"/>
    </source>
</evidence>
<feature type="domain" description="DJ-1/PfpI" evidence="1">
    <location>
        <begin position="3"/>
        <end position="165"/>
    </location>
</feature>
<dbReference type="Gene3D" id="3.40.50.880">
    <property type="match status" value="1"/>
</dbReference>
<dbReference type="EMBL" id="JAGSCS010000004">
    <property type="protein sequence ID" value="MBR0575609.1"/>
    <property type="molecule type" value="Genomic_DNA"/>
</dbReference>
<evidence type="ECO:0000313" key="2">
    <source>
        <dbReference type="EMBL" id="MBR0575609.1"/>
    </source>
</evidence>
<evidence type="ECO:0000259" key="1">
    <source>
        <dbReference type="Pfam" id="PF01965"/>
    </source>
</evidence>
<dbReference type="InterPro" id="IPR006287">
    <property type="entry name" value="DJ-1"/>
</dbReference>